<gene>
    <name evidence="13" type="ORF">GPM918_LOCUS7484</name>
    <name evidence="14" type="ORF">OVA965_LOCUS21755</name>
    <name evidence="15" type="ORF">SRO942_LOCUS7484</name>
    <name evidence="16" type="ORF">TMI583_LOCUS22460</name>
</gene>
<evidence type="ECO:0000313" key="16">
    <source>
        <dbReference type="EMBL" id="CAF3963739.1"/>
    </source>
</evidence>
<feature type="compositionally biased region" description="Polar residues" evidence="8">
    <location>
        <begin position="682"/>
        <end position="691"/>
    </location>
</feature>
<evidence type="ECO:0000256" key="5">
    <source>
        <dbReference type="ARBA" id="ARBA00022833"/>
    </source>
</evidence>
<organism evidence="13 17">
    <name type="scientific">Didymodactylos carnosus</name>
    <dbReference type="NCBI Taxonomy" id="1234261"/>
    <lineage>
        <taxon>Eukaryota</taxon>
        <taxon>Metazoa</taxon>
        <taxon>Spiralia</taxon>
        <taxon>Gnathifera</taxon>
        <taxon>Rotifera</taxon>
        <taxon>Eurotatoria</taxon>
        <taxon>Bdelloidea</taxon>
        <taxon>Philodinida</taxon>
        <taxon>Philodinidae</taxon>
        <taxon>Didymodactylos</taxon>
    </lineage>
</organism>
<feature type="compositionally biased region" description="Polar residues" evidence="8">
    <location>
        <begin position="1034"/>
        <end position="1049"/>
    </location>
</feature>
<dbReference type="SUPFAM" id="SSF48366">
    <property type="entry name" value="Ras GEF"/>
    <property type="match status" value="1"/>
</dbReference>
<dbReference type="SMART" id="SM00054">
    <property type="entry name" value="EFh"/>
    <property type="match status" value="2"/>
</dbReference>
<dbReference type="EMBL" id="CAJOBC010001227">
    <property type="protein sequence ID" value="CAF3665082.1"/>
    <property type="molecule type" value="Genomic_DNA"/>
</dbReference>
<dbReference type="InterPro" id="IPR018247">
    <property type="entry name" value="EF_Hand_1_Ca_BS"/>
</dbReference>
<comment type="caution">
    <text evidence="13">The sequence shown here is derived from an EMBL/GenBank/DDBJ whole genome shotgun (WGS) entry which is preliminary data.</text>
</comment>
<dbReference type="Proteomes" id="UP000677228">
    <property type="component" value="Unassembled WGS sequence"/>
</dbReference>
<feature type="compositionally biased region" description="Polar residues" evidence="8">
    <location>
        <begin position="1059"/>
        <end position="1076"/>
    </location>
</feature>
<dbReference type="Gene3D" id="1.10.238.10">
    <property type="entry name" value="EF-hand"/>
    <property type="match status" value="1"/>
</dbReference>
<keyword evidence="4" id="KW-0863">Zinc-finger</keyword>
<dbReference type="PROSITE" id="PS00720">
    <property type="entry name" value="RASGEF"/>
    <property type="match status" value="1"/>
</dbReference>
<dbReference type="PROSITE" id="PS50009">
    <property type="entry name" value="RASGEF_CAT"/>
    <property type="match status" value="1"/>
</dbReference>
<dbReference type="InterPro" id="IPR011992">
    <property type="entry name" value="EF-hand-dom_pair"/>
</dbReference>
<dbReference type="Pfam" id="PF00130">
    <property type="entry name" value="C1_1"/>
    <property type="match status" value="1"/>
</dbReference>
<dbReference type="SMART" id="SM00147">
    <property type="entry name" value="RasGEF"/>
    <property type="match status" value="1"/>
</dbReference>
<dbReference type="AlphaFoldDB" id="A0A813Y5S5"/>
<dbReference type="GO" id="GO:0007265">
    <property type="term" value="P:Ras protein signal transduction"/>
    <property type="evidence" value="ECO:0007669"/>
    <property type="project" value="TreeGrafter"/>
</dbReference>
<dbReference type="Proteomes" id="UP000663829">
    <property type="component" value="Unassembled WGS sequence"/>
</dbReference>
<protein>
    <recommendedName>
        <fullName evidence="18">Ras guanyl-releasing protein 3</fullName>
    </recommendedName>
</protein>
<dbReference type="InterPro" id="IPR036964">
    <property type="entry name" value="RASGEF_cat_dom_sf"/>
</dbReference>
<dbReference type="OrthoDB" id="74314at2759"/>
<dbReference type="CDD" id="cd00155">
    <property type="entry name" value="RasGEF"/>
    <property type="match status" value="1"/>
</dbReference>
<dbReference type="InterPro" id="IPR002048">
    <property type="entry name" value="EF_hand_dom"/>
</dbReference>
<dbReference type="InterPro" id="IPR001895">
    <property type="entry name" value="RASGEF_cat_dom"/>
</dbReference>
<evidence type="ECO:0008006" key="18">
    <source>
        <dbReference type="Google" id="ProtNLM"/>
    </source>
</evidence>
<dbReference type="SUPFAM" id="SSF47473">
    <property type="entry name" value="EF-hand"/>
    <property type="match status" value="1"/>
</dbReference>
<dbReference type="Gene3D" id="3.30.60.20">
    <property type="match status" value="1"/>
</dbReference>
<feature type="region of interest" description="Disordered" evidence="8">
    <location>
        <begin position="1029"/>
        <end position="1076"/>
    </location>
</feature>
<reference evidence="13" key="1">
    <citation type="submission" date="2021-02" db="EMBL/GenBank/DDBJ databases">
        <authorList>
            <person name="Nowell W R."/>
        </authorList>
    </citation>
    <scope>NUCLEOTIDE SEQUENCE</scope>
</reference>
<dbReference type="PROSITE" id="PS50081">
    <property type="entry name" value="ZF_DAG_PE_2"/>
    <property type="match status" value="1"/>
</dbReference>
<dbReference type="GO" id="GO:0005886">
    <property type="term" value="C:plasma membrane"/>
    <property type="evidence" value="ECO:0007669"/>
    <property type="project" value="TreeGrafter"/>
</dbReference>
<dbReference type="PANTHER" id="PTHR23113">
    <property type="entry name" value="GUANINE NUCLEOTIDE EXCHANGE FACTOR"/>
    <property type="match status" value="1"/>
</dbReference>
<evidence type="ECO:0000313" key="15">
    <source>
        <dbReference type="EMBL" id="CAF3665082.1"/>
    </source>
</evidence>
<proteinExistence type="inferred from homology"/>
<keyword evidence="17" id="KW-1185">Reference proteome</keyword>
<sequence>MTISEPYACHASFNVNSTNTIVAPTAPFQRTMIKRSQAIPNIQDMDENSPVTFEIDLEPIRKKQIKNELQNYTIWADDESDNRSESSEKPPEYIEEDKPVVLGIYVKAATINRLLRILIDSFNSNGLTTDDSEYPKVFFLMHKWIMESEQLGNMFYDLYKNYGDECKKTMDSFEKRQYKDYQLKICHAYRYWIKNFPFHFDLDRRLKETAERMKILIQSTGNSECMKLVDVSQIPSFEWMRKMTVRNQPKTSKIVSLGFNNIESQTLAAQLTYLEWKTLRRIAFTDYKMYAMKATLQDNPKLERSIQFFNGLSTWIMCMVLSKTTAKQRAEIIHKFLDVAKYLKELQNFNTFMAVIGGISHSSVARLSKTMACLSQEDHKMLSEMTELLSSNCNYAQYRKALSECEGFKIPIIGVHLKDIISLHVALADKLENDLINFRKIAQLSLIFKTLTDLQTISPPVAPNHDLINLLTLSLDLSYTEDEIYELSLAREPRSSVSSPTTPTKCPVFADWAAGVSSPLDIQTIQKHVNAMVEAVFTNYDHDRDGYISHTEFDEIAQNFPFIDTFTVLDADQDGMISKGEMRSYFLRAKYHDLKGEFKHDFHETTYFKPTFCTHCTGLLWGLIKQGWKCKDCGINAHRHCKDMVVMECRSKRTQSVHKQGSVSDSRTSRHSFRIRKACKQKATQTDDLNFSSSSGTSESCTTSSDDEPQPQPAEKASSSHYWNLRKPTSFKLRKQLLSDSNEDYYYYTHPTSPLLPQPPISASQQLIPRGPLICSDSFDKWSDSQFPFKQQQQKIPLASATVSTSTTTSDCITISTMTTTSGSIKNEQDEEEEELAGEIGEDEKEGDDNGDRMKRKVSRILCQDVLLASSHDENEIITKNTFSANKTMNYGSSQDVCRKLNLTDSLHSLPTISTDSPTQLEIYERLRQAEEEKKRLEVENAAMKQELVRTKSKISSLKREMSSIQQLHLQQQHHVQQTSVSSQHENDQTDASLINKNNTSSILQQQHRQQQDAKDFLLTFQIKKQIHTDSDKSTAVTKPSTPQLSRLGNENDEASLFSEPTSSSTGSQTTIRSNLKSVRSVQEQQSHYYYTYPSASATIIPFLSPTQSSRSSISYLPTSSPEQQYIVPSLLSSPLSTNDSARSLALITTVNDVQHLVNDDNTSTIHDNQQTEQLRLYLAETLQREKDSTV</sequence>
<evidence type="ECO:0000256" key="3">
    <source>
        <dbReference type="ARBA" id="ARBA00022723"/>
    </source>
</evidence>
<dbReference type="PROSITE" id="PS50212">
    <property type="entry name" value="RASGEF_NTER"/>
    <property type="match status" value="1"/>
</dbReference>
<dbReference type="CDD" id="cd20808">
    <property type="entry name" value="C1_RASGRP"/>
    <property type="match status" value="1"/>
</dbReference>
<feature type="domain" description="EF-hand" evidence="12">
    <location>
        <begin position="528"/>
        <end position="563"/>
    </location>
</feature>
<evidence type="ECO:0000256" key="7">
    <source>
        <dbReference type="PROSITE-ProRule" id="PRU00168"/>
    </source>
</evidence>
<dbReference type="Gene3D" id="1.20.870.10">
    <property type="entry name" value="Son of sevenless (SoS) protein Chain: S domain 1"/>
    <property type="match status" value="1"/>
</dbReference>
<dbReference type="EMBL" id="CAJNOK010012025">
    <property type="protein sequence ID" value="CAF1154099.1"/>
    <property type="molecule type" value="Genomic_DNA"/>
</dbReference>
<dbReference type="SMART" id="SM00229">
    <property type="entry name" value="RasGEFN"/>
    <property type="match status" value="1"/>
</dbReference>
<evidence type="ECO:0000256" key="6">
    <source>
        <dbReference type="ARBA" id="ARBA00022837"/>
    </source>
</evidence>
<dbReference type="InterPro" id="IPR000651">
    <property type="entry name" value="Ras-like_Gua-exchang_fac_N"/>
</dbReference>
<evidence type="ECO:0000256" key="4">
    <source>
        <dbReference type="ARBA" id="ARBA00022771"/>
    </source>
</evidence>
<dbReference type="Proteomes" id="UP000681722">
    <property type="component" value="Unassembled WGS sequence"/>
</dbReference>
<evidence type="ECO:0000313" key="17">
    <source>
        <dbReference type="Proteomes" id="UP000663829"/>
    </source>
</evidence>
<feature type="region of interest" description="Disordered" evidence="8">
    <location>
        <begin position="821"/>
        <end position="852"/>
    </location>
</feature>
<keyword evidence="5" id="KW-0862">Zinc</keyword>
<feature type="compositionally biased region" description="Basic residues" evidence="8">
    <location>
        <begin position="669"/>
        <end position="680"/>
    </location>
</feature>
<keyword evidence="3" id="KW-0479">Metal-binding</keyword>
<evidence type="ECO:0000256" key="8">
    <source>
        <dbReference type="SAM" id="MobiDB-lite"/>
    </source>
</evidence>
<evidence type="ECO:0000256" key="2">
    <source>
        <dbReference type="ARBA" id="ARBA00022658"/>
    </source>
</evidence>
<feature type="region of interest" description="Disordered" evidence="8">
    <location>
        <begin position="656"/>
        <end position="721"/>
    </location>
</feature>
<dbReference type="InterPro" id="IPR008937">
    <property type="entry name" value="Ras-like_GEF"/>
</dbReference>
<feature type="compositionally biased region" description="Low complexity" evidence="8">
    <location>
        <begin position="963"/>
        <end position="984"/>
    </location>
</feature>
<evidence type="ECO:0000259" key="11">
    <source>
        <dbReference type="PROSITE" id="PS50212"/>
    </source>
</evidence>
<keyword evidence="2 7" id="KW-0344">Guanine-nucleotide releasing factor</keyword>
<dbReference type="PANTHER" id="PTHR23113:SF252">
    <property type="entry name" value="RAS GUANYL-RELEASING PROTEIN 3"/>
    <property type="match status" value="1"/>
</dbReference>
<dbReference type="PROSITE" id="PS00018">
    <property type="entry name" value="EF_HAND_1"/>
    <property type="match status" value="2"/>
</dbReference>
<dbReference type="GO" id="GO:0008270">
    <property type="term" value="F:zinc ion binding"/>
    <property type="evidence" value="ECO:0007669"/>
    <property type="project" value="UniProtKB-KW"/>
</dbReference>
<dbReference type="CDD" id="cd06224">
    <property type="entry name" value="REM"/>
    <property type="match status" value="1"/>
</dbReference>
<keyword evidence="6" id="KW-0106">Calcium</keyword>
<dbReference type="InterPro" id="IPR002219">
    <property type="entry name" value="PKC_DAG/PE"/>
</dbReference>
<evidence type="ECO:0000313" key="14">
    <source>
        <dbReference type="EMBL" id="CAF1154099.1"/>
    </source>
</evidence>
<dbReference type="Pfam" id="PF00617">
    <property type="entry name" value="RasGEF"/>
    <property type="match status" value="1"/>
</dbReference>
<dbReference type="Pfam" id="PF00618">
    <property type="entry name" value="RasGEF_N"/>
    <property type="match status" value="1"/>
</dbReference>
<dbReference type="EMBL" id="CAJOBA010032528">
    <property type="protein sequence ID" value="CAF3963739.1"/>
    <property type="molecule type" value="Genomic_DNA"/>
</dbReference>
<feature type="domain" description="Ras-GEF" evidence="9">
    <location>
        <begin position="263"/>
        <end position="494"/>
    </location>
</feature>
<feature type="region of interest" description="Disordered" evidence="8">
    <location>
        <begin position="960"/>
        <end position="989"/>
    </location>
</feature>
<dbReference type="GO" id="GO:0005509">
    <property type="term" value="F:calcium ion binding"/>
    <property type="evidence" value="ECO:0007669"/>
    <property type="project" value="InterPro"/>
</dbReference>
<feature type="compositionally biased region" description="Polar residues" evidence="8">
    <location>
        <begin position="657"/>
        <end position="666"/>
    </location>
</feature>
<dbReference type="PROSITE" id="PS00479">
    <property type="entry name" value="ZF_DAG_PE_1"/>
    <property type="match status" value="1"/>
</dbReference>
<comment type="similarity">
    <text evidence="1">Belongs to the RASGRP family.</text>
</comment>
<dbReference type="EMBL" id="CAJNOQ010001227">
    <property type="protein sequence ID" value="CAF0878516.1"/>
    <property type="molecule type" value="Genomic_DNA"/>
</dbReference>
<evidence type="ECO:0000256" key="1">
    <source>
        <dbReference type="ARBA" id="ARBA00009566"/>
    </source>
</evidence>
<evidence type="ECO:0000259" key="10">
    <source>
        <dbReference type="PROSITE" id="PS50081"/>
    </source>
</evidence>
<dbReference type="Proteomes" id="UP000682733">
    <property type="component" value="Unassembled WGS sequence"/>
</dbReference>
<dbReference type="FunFam" id="1.10.840.10:FF:000003">
    <property type="entry name" value="Ras guanyl-releasing protein 3 isoform 1"/>
    <property type="match status" value="1"/>
</dbReference>
<feature type="domain" description="Phorbol-ester/DAG-type" evidence="10">
    <location>
        <begin position="599"/>
        <end position="649"/>
    </location>
</feature>
<feature type="domain" description="N-terminal Ras-GEF" evidence="11">
    <location>
        <begin position="102"/>
        <end position="236"/>
    </location>
</feature>
<accession>A0A813Y5S5</accession>
<dbReference type="InterPro" id="IPR023578">
    <property type="entry name" value="Ras_GEF_dom_sf"/>
</dbReference>
<dbReference type="PROSITE" id="PS50222">
    <property type="entry name" value="EF_HAND_2"/>
    <property type="match status" value="2"/>
</dbReference>
<feature type="compositionally biased region" description="Acidic residues" evidence="8">
    <location>
        <begin position="829"/>
        <end position="847"/>
    </location>
</feature>
<name>A0A813Y5S5_9BILA</name>
<evidence type="ECO:0000259" key="12">
    <source>
        <dbReference type="PROSITE" id="PS50222"/>
    </source>
</evidence>
<evidence type="ECO:0000313" key="13">
    <source>
        <dbReference type="EMBL" id="CAF0878516.1"/>
    </source>
</evidence>
<dbReference type="InterPro" id="IPR019804">
    <property type="entry name" value="Ras_G-nucl-exch_fac_CS"/>
</dbReference>
<dbReference type="SMART" id="SM00109">
    <property type="entry name" value="C1"/>
    <property type="match status" value="1"/>
</dbReference>
<evidence type="ECO:0000259" key="9">
    <source>
        <dbReference type="PROSITE" id="PS50009"/>
    </source>
</evidence>
<dbReference type="GO" id="GO:0005085">
    <property type="term" value="F:guanyl-nucleotide exchange factor activity"/>
    <property type="evidence" value="ECO:0007669"/>
    <property type="project" value="UniProtKB-KW"/>
</dbReference>
<dbReference type="InterPro" id="IPR046349">
    <property type="entry name" value="C1-like_sf"/>
</dbReference>
<dbReference type="SUPFAM" id="SSF57889">
    <property type="entry name" value="Cysteine-rich domain"/>
    <property type="match status" value="1"/>
</dbReference>
<feature type="compositionally biased region" description="Low complexity" evidence="8">
    <location>
        <begin position="692"/>
        <end position="704"/>
    </location>
</feature>
<feature type="domain" description="EF-hand" evidence="12">
    <location>
        <begin position="564"/>
        <end position="592"/>
    </location>
</feature>
<dbReference type="Pfam" id="PF13202">
    <property type="entry name" value="EF-hand_5"/>
    <property type="match status" value="2"/>
</dbReference>
<dbReference type="Gene3D" id="1.10.840.10">
    <property type="entry name" value="Ras guanine-nucleotide exchange factors catalytic domain"/>
    <property type="match status" value="1"/>
</dbReference>